<protein>
    <submittedName>
        <fullName evidence="10">Transporter</fullName>
    </submittedName>
</protein>
<dbReference type="EMBL" id="CP035495">
    <property type="protein sequence ID" value="QAY63038.1"/>
    <property type="molecule type" value="Genomic_DNA"/>
</dbReference>
<dbReference type="RefSeq" id="WP_129203759.1">
    <property type="nucleotide sequence ID" value="NZ_CP035495.1"/>
</dbReference>
<evidence type="ECO:0000256" key="2">
    <source>
        <dbReference type="ARBA" id="ARBA00009854"/>
    </source>
</evidence>
<evidence type="ECO:0000256" key="6">
    <source>
        <dbReference type="ARBA" id="ARBA00022989"/>
    </source>
</evidence>
<reference evidence="10 11" key="1">
    <citation type="submission" date="2019-01" db="EMBL/GenBank/DDBJ databases">
        <title>Genome sequencing of strain 2JSPR-7.</title>
        <authorList>
            <person name="Heo J."/>
            <person name="Kim S.-J."/>
            <person name="Kim J.-S."/>
            <person name="Hong S.-B."/>
            <person name="Kwon S.-W."/>
        </authorList>
    </citation>
    <scope>NUCLEOTIDE SEQUENCE [LARGE SCALE GENOMIC DNA]</scope>
    <source>
        <strain evidence="10 11">2JSPR-7</strain>
    </source>
</reference>
<feature type="transmembrane region" description="Helical" evidence="8">
    <location>
        <begin position="93"/>
        <end position="117"/>
    </location>
</feature>
<accession>A0A4P6EYA0</accession>
<dbReference type="InterPro" id="IPR006037">
    <property type="entry name" value="RCK_C"/>
</dbReference>
<feature type="transmembrane region" description="Helical" evidence="8">
    <location>
        <begin position="34"/>
        <end position="52"/>
    </location>
</feature>
<feature type="transmembrane region" description="Helical" evidence="8">
    <location>
        <begin position="64"/>
        <end position="86"/>
    </location>
</feature>
<dbReference type="OrthoDB" id="9155749at2"/>
<dbReference type="InterPro" id="IPR006512">
    <property type="entry name" value="YidE_YbjL"/>
</dbReference>
<gene>
    <name evidence="10" type="ORF">ET495_07030</name>
</gene>
<dbReference type="Pfam" id="PF02080">
    <property type="entry name" value="TrkA_C"/>
    <property type="match status" value="1"/>
</dbReference>
<sequence>MLPVLTLLSEQPLVFVFALICLGTALGKIKVRGVALGPAAVLFTAIGVAAWADGQGTPVEVPALVGSLGLMLFTFTIGVACGPSLFRSLRTAWRLVVSVVAALVVVAVVGVMVGLAMGMDVPLIAGTFAGAVNNTPALGAAVEASGSSVPTIGYSVAYLFGALGPLALIVLALRHRSADTDTPPQVVSRSIRVERTEGFRTLGDVNEWFSEQVTFSRVRHEEDGPVETAMFDDPLRVGDVLVIDGPTNLVEEATTLLGHVSTHHIERESHRLAMRRITVSSPALVGVTLGDLRMSTQFGAAVTRIRRGDVDKVAAPEDILQMGDRLRVICPADRMDSATAFLGDSARGNSELNPLALAGGMAIGALVGLVTVPGVGLSLGVAAGCLIVGLVFGRVGRVGPVALSMPISASQALTDLGLLLFLAQAGTTAGGQIGAAFASGDWVRIVLLGAFFTSALVAVAYLVVRRLFGTGGTKTAGMLSAVQTQPALLAFSNGATGSDARVALGYAMIYPAMMIGKILIAQVLGSIA</sequence>
<name>A0A4P6EYA0_9MICO</name>
<evidence type="ECO:0000313" key="10">
    <source>
        <dbReference type="EMBL" id="QAY63038.1"/>
    </source>
</evidence>
<evidence type="ECO:0000256" key="3">
    <source>
        <dbReference type="ARBA" id="ARBA00022448"/>
    </source>
</evidence>
<proteinExistence type="inferred from homology"/>
<keyword evidence="6 8" id="KW-1133">Transmembrane helix</keyword>
<keyword evidence="4" id="KW-1003">Cell membrane</keyword>
<dbReference type="Proteomes" id="UP000291758">
    <property type="component" value="Chromosome"/>
</dbReference>
<dbReference type="InterPro" id="IPR036721">
    <property type="entry name" value="RCK_C_sf"/>
</dbReference>
<dbReference type="PANTHER" id="PTHR30445">
    <property type="entry name" value="K(+)_H(+) ANTIPORTER SUBUNIT KHTT"/>
    <property type="match status" value="1"/>
</dbReference>
<evidence type="ECO:0000256" key="1">
    <source>
        <dbReference type="ARBA" id="ARBA00004651"/>
    </source>
</evidence>
<feature type="transmembrane region" description="Helical" evidence="8">
    <location>
        <begin position="352"/>
        <end position="371"/>
    </location>
</feature>
<organism evidence="10 11">
    <name type="scientific">Xylanimonas allomyrinae</name>
    <dbReference type="NCBI Taxonomy" id="2509459"/>
    <lineage>
        <taxon>Bacteria</taxon>
        <taxon>Bacillati</taxon>
        <taxon>Actinomycetota</taxon>
        <taxon>Actinomycetes</taxon>
        <taxon>Micrococcales</taxon>
        <taxon>Promicromonosporaceae</taxon>
        <taxon>Xylanimonas</taxon>
    </lineage>
</organism>
<feature type="transmembrane region" description="Helical" evidence="8">
    <location>
        <begin position="445"/>
        <end position="464"/>
    </location>
</feature>
<keyword evidence="5 8" id="KW-0812">Transmembrane</keyword>
<keyword evidence="11" id="KW-1185">Reference proteome</keyword>
<dbReference type="SUPFAM" id="SSF116726">
    <property type="entry name" value="TrkA C-terminal domain-like"/>
    <property type="match status" value="1"/>
</dbReference>
<dbReference type="InterPro" id="IPR050144">
    <property type="entry name" value="AAE_transporter"/>
</dbReference>
<evidence type="ECO:0000313" key="11">
    <source>
        <dbReference type="Proteomes" id="UP000291758"/>
    </source>
</evidence>
<keyword evidence="7 8" id="KW-0472">Membrane</keyword>
<feature type="transmembrane region" description="Helical" evidence="8">
    <location>
        <begin position="152"/>
        <end position="173"/>
    </location>
</feature>
<dbReference type="KEGG" id="xyl:ET495_07030"/>
<keyword evidence="3" id="KW-0813">Transport</keyword>
<evidence type="ECO:0000259" key="9">
    <source>
        <dbReference type="PROSITE" id="PS51202"/>
    </source>
</evidence>
<dbReference type="PROSITE" id="PS51202">
    <property type="entry name" value="RCK_C"/>
    <property type="match status" value="1"/>
</dbReference>
<evidence type="ECO:0000256" key="7">
    <source>
        <dbReference type="ARBA" id="ARBA00023136"/>
    </source>
</evidence>
<dbReference type="Pfam" id="PF06826">
    <property type="entry name" value="Asp-Al_Ex"/>
    <property type="match status" value="2"/>
</dbReference>
<comment type="similarity">
    <text evidence="2">Belongs to the AAE transporter (TC 2.A.81) family.</text>
</comment>
<evidence type="ECO:0000256" key="8">
    <source>
        <dbReference type="SAM" id="Phobius"/>
    </source>
</evidence>
<feature type="domain" description="RCK C-terminal" evidence="9">
    <location>
        <begin position="260"/>
        <end position="344"/>
    </location>
</feature>
<dbReference type="GO" id="GO:0006813">
    <property type="term" value="P:potassium ion transport"/>
    <property type="evidence" value="ECO:0007669"/>
    <property type="project" value="InterPro"/>
</dbReference>
<dbReference type="Gene3D" id="3.30.70.1450">
    <property type="entry name" value="Regulator of K+ conductance, C-terminal domain"/>
    <property type="match status" value="1"/>
</dbReference>
<dbReference type="NCBIfam" id="TIGR01625">
    <property type="entry name" value="YidE_YbjL_dupl"/>
    <property type="match status" value="1"/>
</dbReference>
<dbReference type="GO" id="GO:0005886">
    <property type="term" value="C:plasma membrane"/>
    <property type="evidence" value="ECO:0007669"/>
    <property type="project" value="UniProtKB-SubCell"/>
</dbReference>
<feature type="transmembrane region" description="Helical" evidence="8">
    <location>
        <begin position="377"/>
        <end position="395"/>
    </location>
</feature>
<dbReference type="PANTHER" id="PTHR30445:SF3">
    <property type="entry name" value="TRANSPORT PROTEIN YIDE-RELATED"/>
    <property type="match status" value="1"/>
</dbReference>
<feature type="transmembrane region" description="Helical" evidence="8">
    <location>
        <begin position="416"/>
        <end position="439"/>
    </location>
</feature>
<feature type="transmembrane region" description="Helical" evidence="8">
    <location>
        <begin position="12"/>
        <end position="27"/>
    </location>
</feature>
<dbReference type="AlphaFoldDB" id="A0A4P6EYA0"/>
<evidence type="ECO:0000256" key="5">
    <source>
        <dbReference type="ARBA" id="ARBA00022692"/>
    </source>
</evidence>
<comment type="subcellular location">
    <subcellularLocation>
        <location evidence="1">Cell membrane</location>
        <topology evidence="1">Multi-pass membrane protein</topology>
    </subcellularLocation>
</comment>
<dbReference type="GO" id="GO:0008324">
    <property type="term" value="F:monoatomic cation transmembrane transporter activity"/>
    <property type="evidence" value="ECO:0007669"/>
    <property type="project" value="InterPro"/>
</dbReference>
<evidence type="ECO:0000256" key="4">
    <source>
        <dbReference type="ARBA" id="ARBA00022475"/>
    </source>
</evidence>